<dbReference type="HOGENOM" id="CLU_2983007_0_0_1"/>
<name>F6GXU2_VITVI</name>
<sequence>MSYSQEKFKRPSTKGYLYPKGGFVRGVGVPSKETMTMEEKKIEPNNSEGTVDRTGPKS</sequence>
<accession>F6GXU2</accession>
<reference evidence="3" key="1">
    <citation type="journal article" date="2007" name="Nature">
        <title>The grapevine genome sequence suggests ancestral hexaploidization in major angiosperm phyla.</title>
        <authorList>
            <consortium name="The French-Italian Public Consortium for Grapevine Genome Characterization."/>
            <person name="Jaillon O."/>
            <person name="Aury J.-M."/>
            <person name="Noel B."/>
            <person name="Policriti A."/>
            <person name="Clepet C."/>
            <person name="Casagrande A."/>
            <person name="Choisne N."/>
            <person name="Aubourg S."/>
            <person name="Vitulo N."/>
            <person name="Jubin C."/>
            <person name="Vezzi A."/>
            <person name="Legeai F."/>
            <person name="Hugueney P."/>
            <person name="Dasilva C."/>
            <person name="Horner D."/>
            <person name="Mica E."/>
            <person name="Jublot D."/>
            <person name="Poulain J."/>
            <person name="Bruyere C."/>
            <person name="Billault A."/>
            <person name="Segurens B."/>
            <person name="Gouyvenoux M."/>
            <person name="Ugarte E."/>
            <person name="Cattonaro F."/>
            <person name="Anthouard V."/>
            <person name="Vico V."/>
            <person name="Del Fabbro C."/>
            <person name="Alaux M."/>
            <person name="Di Gaspero G."/>
            <person name="Dumas V."/>
            <person name="Felice N."/>
            <person name="Paillard S."/>
            <person name="Juman I."/>
            <person name="Moroldo M."/>
            <person name="Scalabrin S."/>
            <person name="Canaguier A."/>
            <person name="Le Clainche I."/>
            <person name="Malacrida G."/>
            <person name="Durand E."/>
            <person name="Pesole G."/>
            <person name="Laucou V."/>
            <person name="Chatelet P."/>
            <person name="Merdinoglu D."/>
            <person name="Delledonne M."/>
            <person name="Pezzotti M."/>
            <person name="Lecharny A."/>
            <person name="Scarpelli C."/>
            <person name="Artiguenave F."/>
            <person name="Pe M.E."/>
            <person name="Valle G."/>
            <person name="Morgante M."/>
            <person name="Caboche M."/>
            <person name="Adam-Blondon A.-F."/>
            <person name="Weissenbach J."/>
            <person name="Quetier F."/>
            <person name="Wincker P."/>
        </authorList>
    </citation>
    <scope>NUCLEOTIDE SEQUENCE [LARGE SCALE GENOMIC DNA]</scope>
    <source>
        <strain evidence="3">cv. Pinot noir / PN40024</strain>
    </source>
</reference>
<dbReference type="EMBL" id="FN594967">
    <property type="protein sequence ID" value="CCB44822.1"/>
    <property type="molecule type" value="Genomic_DNA"/>
</dbReference>
<protein>
    <submittedName>
        <fullName evidence="2">Uncharacterized protein</fullName>
    </submittedName>
</protein>
<organism evidence="2 3">
    <name type="scientific">Vitis vinifera</name>
    <name type="common">Grape</name>
    <dbReference type="NCBI Taxonomy" id="29760"/>
    <lineage>
        <taxon>Eukaryota</taxon>
        <taxon>Viridiplantae</taxon>
        <taxon>Streptophyta</taxon>
        <taxon>Embryophyta</taxon>
        <taxon>Tracheophyta</taxon>
        <taxon>Spermatophyta</taxon>
        <taxon>Magnoliopsida</taxon>
        <taxon>eudicotyledons</taxon>
        <taxon>Gunneridae</taxon>
        <taxon>Pentapetalae</taxon>
        <taxon>rosids</taxon>
        <taxon>Vitales</taxon>
        <taxon>Vitaceae</taxon>
        <taxon>Viteae</taxon>
        <taxon>Vitis</taxon>
    </lineage>
</organism>
<dbReference type="AlphaFoldDB" id="F6GXU2"/>
<dbReference type="InParanoid" id="F6GXU2"/>
<evidence type="ECO:0000313" key="2">
    <source>
        <dbReference type="EMBL" id="CCB44822.1"/>
    </source>
</evidence>
<dbReference type="PaxDb" id="29760-VIT_08s0058g00360.t01"/>
<proteinExistence type="predicted"/>
<dbReference type="Proteomes" id="UP000009183">
    <property type="component" value="Chromosome 8"/>
</dbReference>
<gene>
    <name evidence="2" type="ordered locus">VIT_08s0058g00360</name>
</gene>
<evidence type="ECO:0000256" key="1">
    <source>
        <dbReference type="SAM" id="MobiDB-lite"/>
    </source>
</evidence>
<evidence type="ECO:0000313" key="3">
    <source>
        <dbReference type="Proteomes" id="UP000009183"/>
    </source>
</evidence>
<feature type="region of interest" description="Disordered" evidence="1">
    <location>
        <begin position="1"/>
        <end position="58"/>
    </location>
</feature>
<keyword evidence="3" id="KW-1185">Reference proteome</keyword>